<evidence type="ECO:0000313" key="1">
    <source>
        <dbReference type="EMBL" id="CAB4143687.1"/>
    </source>
</evidence>
<dbReference type="EMBL" id="LR796423">
    <property type="protein sequence ID" value="CAB4143687.1"/>
    <property type="molecule type" value="Genomic_DNA"/>
</dbReference>
<accession>A0A6J5MCU1</accession>
<proteinExistence type="predicted"/>
<sequence length="60" mass="6873">MFITLTHASGRALFNIEHIVAVVEHEGKVYVAPRVGEALEVFETYDDIMRRIEDGRGKVW</sequence>
<reference evidence="1" key="1">
    <citation type="submission" date="2020-04" db="EMBL/GenBank/DDBJ databases">
        <authorList>
            <person name="Chiriac C."/>
            <person name="Salcher M."/>
            <person name="Ghai R."/>
            <person name="Kavagutti S V."/>
        </authorList>
    </citation>
    <scope>NUCLEOTIDE SEQUENCE</scope>
</reference>
<name>A0A6J5MCU1_9CAUD</name>
<organism evidence="1">
    <name type="scientific">uncultured Caudovirales phage</name>
    <dbReference type="NCBI Taxonomy" id="2100421"/>
    <lineage>
        <taxon>Viruses</taxon>
        <taxon>Duplodnaviria</taxon>
        <taxon>Heunggongvirae</taxon>
        <taxon>Uroviricota</taxon>
        <taxon>Caudoviricetes</taxon>
        <taxon>Peduoviridae</taxon>
        <taxon>Maltschvirus</taxon>
        <taxon>Maltschvirus maltsch</taxon>
    </lineage>
</organism>
<protein>
    <submittedName>
        <fullName evidence="1">Uncharacterized protein</fullName>
    </submittedName>
</protein>
<gene>
    <name evidence="1" type="ORF">UFOVP447_209</name>
</gene>